<dbReference type="Proteomes" id="UP001138661">
    <property type="component" value="Unassembled WGS sequence"/>
</dbReference>
<evidence type="ECO:0000256" key="1">
    <source>
        <dbReference type="SAM" id="MobiDB-lite"/>
    </source>
</evidence>
<evidence type="ECO:0000313" key="3">
    <source>
        <dbReference type="Proteomes" id="UP001138661"/>
    </source>
</evidence>
<evidence type="ECO:0000313" key="2">
    <source>
        <dbReference type="EMBL" id="MBW4709995.1"/>
    </source>
</evidence>
<dbReference type="RefSeq" id="WP_219506105.1">
    <property type="nucleotide sequence ID" value="NZ_JAHXDN010000006.1"/>
</dbReference>
<protein>
    <submittedName>
        <fullName evidence="2">Uncharacterized protein</fullName>
    </submittedName>
</protein>
<gene>
    <name evidence="2" type="ORF">KX928_19600</name>
</gene>
<sequence length="1464" mass="154875">MSIAVPYASLLERLGLRSARGLMNYQPIIAARSVVRLSREGASSAEALAPFIDARRAAAAKARHPSDFPIEVLHGMSVRDAETLKEAGILTLADLAGLPDALSDLLDSAFPANGFSEPPSAPAELLPEMAGGGHVNKRFTSWVVDRDLRDLGLQVDIDCLPADLIAPSPRGQIGPGPLATTLITSDKLPCPVLRLGYMAGYQQSWHALGTALGEVVHTLSLAPGESRNVAVVDWTRRSQAARKEATEAGETLRNREQHHRALDEVAQAVAEEQQFGRTSAMAGSMVTAGSFVMAGAAVGGIAGGLIGTAVEPGGGTAIGAAVGAGAGVAAGSLLFSGATALGVIESESAGERDVMGETSQRIQQSTAQQASFVRSLRSAVVVTDEQSESQNLMSSNVTNYNHMHALNITYFEVLQRYLVHTGPFEMRPLLVLPFAPILFDGDTADRYWTSLRVSFDGDMRTWGDALFLAPALKQPVPTPVPATPDAPEPKLSDLKVSNAMLTVTLDFPITLAELLINDVTQLASLFSLVETSLETQGGQRHGLKDVSNIAQIAQNLILSGRQVTMSFGLPAGASISGDLRGIFVRLIHRESFTDAASDMFEKLTGLETGVTVNAKVEVDNMIVSGPSFLETHANRTLPMHPLDREDNIFTGLFDFDPVTALRAEWHAYDTEVADIAQIEADNAAADHAYQTSIAMRDDWRDQIVDHLNRHRYAFTRQIFTLAAGPAITRLLDAIQIRSGAGDGATVPLHEIADTRPLGFTDGAIVLWLKQDLARDSALLTGFKDLVAKYGADAVASLGTLIKHHAVIAKKFADAKEKAGKAGLVYLPSSGVFAESILGRANGAEYVVPDRYWNWQDSPIPHQAPAISPLSLQSGFQTPSGLDPNVQAPHLQPAGAPSFPAATGLQNILAAVRDGNMFRDMSKSDQLVSTMSSLNELAGEMGKASAELTGDAAEQALKASVQIGEAAAKLAQQLHSQSMRQVADPPKNPTEKAASTKAVTDAIKEGSKNEDEGVGKKTAAATGDGEGIPVAEDDGGSGSGGTSGSGSGPGSAPPTTGGSGDPSPPPVQPFDPSPDSGAPDGPHSDSPDGDETPPVFTPGDISARGREALQLIADELDENGADYDRDKVTQELRRWFDEAVGLRIGQAIDDPGPRTNDAAREFVTWYDAVAQLGLETTDALSARYSLARERLTKAYDGNLEKTNEKLKNSSSILSDLETLSKDYAEALQLGLDPEFSIADLNISVQIDPVDVPQDGIFPQNKVDLTVGAALVRADGTKQRDHTFDVEIRSFEMAGQTVLAGQTRADAPFAAQVEFAPFVGKAEAWQTGDLNNLVLTVNVGLAGSNLVTATTEVVVKGGLTLLSLGGWNTAHDEPAFEISPSAANGQDVVMQYQLARGRHFKTGARVHFELEGAGSLNLSQAMSGENGIVQVIYSPPDDLTGAASITATWTEDGMETLSLDEISLES</sequence>
<feature type="region of interest" description="Disordered" evidence="1">
    <location>
        <begin position="971"/>
        <end position="1100"/>
    </location>
</feature>
<keyword evidence="3" id="KW-1185">Reference proteome</keyword>
<reference evidence="2" key="1">
    <citation type="submission" date="2021-07" db="EMBL/GenBank/DDBJ databases">
        <title>Roseobacter insulae sp. nov., isolated from a tidal flat.</title>
        <authorList>
            <person name="Park S."/>
            <person name="Yoon J.-H."/>
        </authorList>
    </citation>
    <scope>NUCLEOTIDE SEQUENCE</scope>
    <source>
        <strain evidence="2">YSTF-M11</strain>
    </source>
</reference>
<feature type="compositionally biased region" description="Pro residues" evidence="1">
    <location>
        <begin position="1061"/>
        <end position="1071"/>
    </location>
</feature>
<organism evidence="2 3">
    <name type="scientific">Roseobacter insulae</name>
    <dbReference type="NCBI Taxonomy" id="2859783"/>
    <lineage>
        <taxon>Bacteria</taxon>
        <taxon>Pseudomonadati</taxon>
        <taxon>Pseudomonadota</taxon>
        <taxon>Alphaproteobacteria</taxon>
        <taxon>Rhodobacterales</taxon>
        <taxon>Roseobacteraceae</taxon>
        <taxon>Roseobacter</taxon>
    </lineage>
</organism>
<feature type="compositionally biased region" description="Gly residues" evidence="1">
    <location>
        <begin position="1035"/>
        <end position="1048"/>
    </location>
</feature>
<name>A0A9X1K079_9RHOB</name>
<dbReference type="EMBL" id="JAHXDN010000006">
    <property type="protein sequence ID" value="MBW4709995.1"/>
    <property type="molecule type" value="Genomic_DNA"/>
</dbReference>
<proteinExistence type="predicted"/>
<accession>A0A9X1K079</accession>
<comment type="caution">
    <text evidence="2">The sequence shown here is derived from an EMBL/GenBank/DDBJ whole genome shotgun (WGS) entry which is preliminary data.</text>
</comment>
<feature type="compositionally biased region" description="Basic and acidic residues" evidence="1">
    <location>
        <begin position="1001"/>
        <end position="1014"/>
    </location>
</feature>